<dbReference type="CDD" id="cd19958">
    <property type="entry name" value="pyocin_knob"/>
    <property type="match status" value="1"/>
</dbReference>
<dbReference type="EMBL" id="CP106856">
    <property type="protein sequence ID" value="UYB35515.1"/>
    <property type="molecule type" value="Genomic_DNA"/>
</dbReference>
<organism evidence="1 2">
    <name type="scientific">Arthrobacter koreensis</name>
    <dbReference type="NCBI Taxonomy" id="199136"/>
    <lineage>
        <taxon>Bacteria</taxon>
        <taxon>Bacillati</taxon>
        <taxon>Actinomycetota</taxon>
        <taxon>Actinomycetes</taxon>
        <taxon>Micrococcales</taxon>
        <taxon>Micrococcaceae</taxon>
        <taxon>Arthrobacter</taxon>
    </lineage>
</organism>
<dbReference type="Gene3D" id="3.20.20.370">
    <property type="entry name" value="Glycoside hydrolase/deacetylase"/>
    <property type="match status" value="1"/>
</dbReference>
<reference evidence="1" key="1">
    <citation type="submission" date="2022-09" db="EMBL/GenBank/DDBJ databases">
        <authorList>
            <person name="Li D."/>
            <person name="Cheng J."/>
            <person name="Li Y."/>
        </authorList>
    </citation>
    <scope>NUCLEOTIDE SEQUENCE</scope>
    <source>
        <strain evidence="1">DL</strain>
    </source>
</reference>
<gene>
    <name evidence="1" type="ORF">N9A08_12900</name>
</gene>
<evidence type="ECO:0000313" key="2">
    <source>
        <dbReference type="Proteomes" id="UP001063368"/>
    </source>
</evidence>
<dbReference type="RefSeq" id="WP_263127520.1">
    <property type="nucleotide sequence ID" value="NZ_CP106856.1"/>
</dbReference>
<name>A0ABY6FQL8_9MICC</name>
<dbReference type="Proteomes" id="UP001063368">
    <property type="component" value="Chromosome"/>
</dbReference>
<evidence type="ECO:0000313" key="1">
    <source>
        <dbReference type="EMBL" id="UYB35515.1"/>
    </source>
</evidence>
<accession>A0ABY6FQL8</accession>
<dbReference type="SUPFAM" id="SSF88713">
    <property type="entry name" value="Glycoside hydrolase/deacetylase"/>
    <property type="match status" value="1"/>
</dbReference>
<sequence>MPYPFDQIFAADPDNTEMVASNTGVLIFAPGDPTRAPLTLTTLTGIPLANPVPVNDKGFGPAFIADLDQVAWEGGGHTGLFASYKGIKDEAVAARQAAEDVRTEVQAPTDEAVDRGITRANIPNMVASGVRSEIEPLLAPTVQQIAAEYVGSNPAIVDAAAAAVNANPKINELSTTTVRLRGKLADGTDLNTVRGASWAGLWEVSGTTSVNSMVNAPDTKGFSYSLQVNTLSNGVTSQTIISYASGFGCWVRATNNTAGTSWVSWDRLAATREIKVWDGGNLPQGTNLNALPAGAFQVNTGSDAATMQNLPPGAGPGNGETFKSSNGLISQFYMEYGSREAVWYRSTGSLSNGTMQPWRNITESTMPEIVGMYQRETLVDAFRQRRGGVIGTDGLPAVSLIFDHGLVKFRDIVLPLLRKYGLPWAQVLNSRTLNTAANGGVTLSTVQDWAIADGGEIWNHGATHNDATTKMGLFDEIVNGLEELKAGIPKLPIEGFAPPGLPDGEYMGASGFNTPAKFYGTYAGRLMMAYHAAVRGYAGNTYRSLPQDLPIGGRHVTMDQAARSTMINILNAITEYSTPVGCQIMLHPSYVGDAGYVSAADVEAVFADIAARRDAGRLKVVTPTAMLLADHRTTHRHELLKNVDFSAGLNGWNGTGWTVGAEGGTGVATSGGEPLTQGCSLYRRDMLKGATRELKAVVRIPSGGSVRLAIPELGVDRIVAVQSGSGWVRVSKCFTIPLNVGDGSFTVSITKLTGSSLEVREVKLQSV</sequence>
<proteinExistence type="predicted"/>
<protein>
    <submittedName>
        <fullName evidence="1">Polysaccharide deacetylase family protein</fullName>
    </submittedName>
</protein>
<dbReference type="InterPro" id="IPR011330">
    <property type="entry name" value="Glyco_hydro/deAcase_b/a-brl"/>
</dbReference>
<keyword evidence="2" id="KW-1185">Reference proteome</keyword>